<dbReference type="Proteomes" id="UP000008466">
    <property type="component" value="Chromosome"/>
</dbReference>
<dbReference type="RefSeq" id="WP_013607843.1">
    <property type="nucleotide sequence ID" value="NC_015152.1"/>
</dbReference>
<dbReference type="PANTHER" id="PTHR34070">
    <property type="entry name" value="ARMADILLO-TYPE FOLD"/>
    <property type="match status" value="1"/>
</dbReference>
<accession>F0RSU4</accession>
<evidence type="ECO:0000313" key="1">
    <source>
        <dbReference type="EMBL" id="ADY13994.1"/>
    </source>
</evidence>
<dbReference type="HOGENOM" id="CLU_095329_0_0_12"/>
<dbReference type="eggNOG" id="COG4912">
    <property type="taxonomic scope" value="Bacteria"/>
</dbReference>
<keyword evidence="2" id="KW-1185">Reference proteome</keyword>
<name>F0RSU4_SPHGB</name>
<sequence length="231" mass="26807">MNQNELRRRLSEMAEPSYRAFSEKLKVSDRPIYGVRTPMIQKLVKELFKTEGIKALDDFFTYTDPSYEEIQISYSLFGLLKLEGQSAFSYLNKLRQFNESWATNDNLSGCLSHLTAEPSLYPYLLSLLKESNPYDQRLGIVALMYYYLDDSHINETLRELATVTNPHYYVVMALGWAYASAFCKNREETLPYLQTGRLQEPVRRKAIQKCVESLLVSAEDKVLLKRLRKGL</sequence>
<gene>
    <name evidence="1" type="ordered locus">SpiBuddy_2175</name>
</gene>
<dbReference type="AlphaFoldDB" id="F0RSU4"/>
<reference evidence="2" key="1">
    <citation type="submission" date="2011-02" db="EMBL/GenBank/DDBJ databases">
        <title>Complete sequence of Spirochaeta sp. Buddy.</title>
        <authorList>
            <person name="Lucas S."/>
            <person name="Copeland A."/>
            <person name="Lapidus A."/>
            <person name="Cheng J.-F."/>
            <person name="Goodwin L."/>
            <person name="Pitluck S."/>
            <person name="Zeytun A."/>
            <person name="Detter J.C."/>
            <person name="Han C."/>
            <person name="Tapia R."/>
            <person name="Land M."/>
            <person name="Hauser L."/>
            <person name="Kyrpides N."/>
            <person name="Ivanova N."/>
            <person name="Mikhailova N."/>
            <person name="Pagani I."/>
            <person name="Ritalahti K.M."/>
            <person name="Loeffler F.E."/>
            <person name="Woyke T."/>
        </authorList>
    </citation>
    <scope>NUCLEOTIDE SEQUENCE [LARGE SCALE GENOMIC DNA]</scope>
    <source>
        <strain evidence="2">ATCC BAA-1886 / DSM 22777 / Buddy</strain>
    </source>
</reference>
<evidence type="ECO:0008006" key="3">
    <source>
        <dbReference type="Google" id="ProtNLM"/>
    </source>
</evidence>
<organism evidence="1 2">
    <name type="scientific">Sphaerochaeta globosa (strain ATCC BAA-1886 / DSM 22777 / Buddy)</name>
    <name type="common">Spirochaeta sp. (strain Buddy)</name>
    <dbReference type="NCBI Taxonomy" id="158189"/>
    <lineage>
        <taxon>Bacteria</taxon>
        <taxon>Pseudomonadati</taxon>
        <taxon>Spirochaetota</taxon>
        <taxon>Spirochaetia</taxon>
        <taxon>Spirochaetales</taxon>
        <taxon>Sphaerochaetaceae</taxon>
        <taxon>Sphaerochaeta</taxon>
    </lineage>
</organism>
<evidence type="ECO:0000313" key="2">
    <source>
        <dbReference type="Proteomes" id="UP000008466"/>
    </source>
</evidence>
<proteinExistence type="predicted"/>
<protein>
    <recommendedName>
        <fullName evidence="3">DNA alkylation repair enzyme</fullName>
    </recommendedName>
</protein>
<dbReference type="Pfam" id="PF08713">
    <property type="entry name" value="DNA_alkylation"/>
    <property type="match status" value="1"/>
</dbReference>
<dbReference type="PANTHER" id="PTHR34070:SF1">
    <property type="entry name" value="DNA ALKYLATION REPAIR PROTEIN"/>
    <property type="match status" value="1"/>
</dbReference>
<dbReference type="InterPro" id="IPR014825">
    <property type="entry name" value="DNA_alkylation"/>
</dbReference>
<dbReference type="KEGG" id="sbu:SpiBuddy_2175"/>
<dbReference type="Gene3D" id="1.25.10.90">
    <property type="match status" value="1"/>
</dbReference>
<dbReference type="EMBL" id="CP002541">
    <property type="protein sequence ID" value="ADY13994.1"/>
    <property type="molecule type" value="Genomic_DNA"/>
</dbReference>
<dbReference type="SUPFAM" id="SSF48371">
    <property type="entry name" value="ARM repeat"/>
    <property type="match status" value="1"/>
</dbReference>
<dbReference type="STRING" id="158189.SpiBuddy_2175"/>
<dbReference type="CDD" id="cd06561">
    <property type="entry name" value="AlkD_like"/>
    <property type="match status" value="1"/>
</dbReference>
<dbReference type="InterPro" id="IPR016024">
    <property type="entry name" value="ARM-type_fold"/>
</dbReference>